<protein>
    <submittedName>
        <fullName evidence="1">Uncharacterized protein</fullName>
    </submittedName>
</protein>
<evidence type="ECO:0000313" key="1">
    <source>
        <dbReference type="EMBL" id="KKL78459.1"/>
    </source>
</evidence>
<dbReference type="EMBL" id="LAZR01023448">
    <property type="protein sequence ID" value="KKL78459.1"/>
    <property type="molecule type" value="Genomic_DNA"/>
</dbReference>
<proteinExistence type="predicted"/>
<reference evidence="1" key="1">
    <citation type="journal article" date="2015" name="Nature">
        <title>Complex archaea that bridge the gap between prokaryotes and eukaryotes.</title>
        <authorList>
            <person name="Spang A."/>
            <person name="Saw J.H."/>
            <person name="Jorgensen S.L."/>
            <person name="Zaremba-Niedzwiedzka K."/>
            <person name="Martijn J."/>
            <person name="Lind A.E."/>
            <person name="van Eijk R."/>
            <person name="Schleper C."/>
            <person name="Guy L."/>
            <person name="Ettema T.J."/>
        </authorList>
    </citation>
    <scope>NUCLEOTIDE SEQUENCE</scope>
</reference>
<gene>
    <name evidence="1" type="ORF">LCGC14_2024650</name>
</gene>
<dbReference type="AlphaFoldDB" id="A0A0F9EWP3"/>
<comment type="caution">
    <text evidence="1">The sequence shown here is derived from an EMBL/GenBank/DDBJ whole genome shotgun (WGS) entry which is preliminary data.</text>
</comment>
<name>A0A0F9EWP3_9ZZZZ</name>
<organism evidence="1">
    <name type="scientific">marine sediment metagenome</name>
    <dbReference type="NCBI Taxonomy" id="412755"/>
    <lineage>
        <taxon>unclassified sequences</taxon>
        <taxon>metagenomes</taxon>
        <taxon>ecological metagenomes</taxon>
    </lineage>
</organism>
<accession>A0A0F9EWP3</accession>
<sequence length="137" mass="16508">MKYKEALKIVEQHREDERIKKDKKLDDFIKNSVGKTFVYRNNSYGSGSVEWDVFYTIIRQLKDKSALVESWELIDPKNKIFNIERKSVYIYDWNVDRTGFNGNPWCTRKEFDKNKKRILLLLENTLNGCYKERKETL</sequence>